<proteinExistence type="predicted"/>
<dbReference type="InterPro" id="IPR050367">
    <property type="entry name" value="APC_superfamily"/>
</dbReference>
<evidence type="ECO:0000256" key="1">
    <source>
        <dbReference type="ARBA" id="ARBA00004651"/>
    </source>
</evidence>
<evidence type="ECO:0000313" key="7">
    <source>
        <dbReference type="EMBL" id="QNN75924.1"/>
    </source>
</evidence>
<feature type="transmembrane region" description="Helical" evidence="6">
    <location>
        <begin position="231"/>
        <end position="256"/>
    </location>
</feature>
<evidence type="ECO:0000256" key="2">
    <source>
        <dbReference type="ARBA" id="ARBA00022475"/>
    </source>
</evidence>
<dbReference type="GO" id="GO:0005886">
    <property type="term" value="C:plasma membrane"/>
    <property type="evidence" value="ECO:0007669"/>
    <property type="project" value="UniProtKB-SubCell"/>
</dbReference>
<name>A0A7G9T749_9LACO</name>
<organism evidence="7 8">
    <name type="scientific">Weissella diestrammenae</name>
    <dbReference type="NCBI Taxonomy" id="1162633"/>
    <lineage>
        <taxon>Bacteria</taxon>
        <taxon>Bacillati</taxon>
        <taxon>Bacillota</taxon>
        <taxon>Bacilli</taxon>
        <taxon>Lactobacillales</taxon>
        <taxon>Lactobacillaceae</taxon>
        <taxon>Weissella</taxon>
    </lineage>
</organism>
<dbReference type="Pfam" id="PF13520">
    <property type="entry name" value="AA_permease_2"/>
    <property type="match status" value="1"/>
</dbReference>
<evidence type="ECO:0000256" key="4">
    <source>
        <dbReference type="ARBA" id="ARBA00022989"/>
    </source>
</evidence>
<reference evidence="7 8" key="1">
    <citation type="submission" date="2020-08" db="EMBL/GenBank/DDBJ databases">
        <title>Genome sequence of Weissella diestrammenae KACC 16890T.</title>
        <authorList>
            <person name="Hyun D.-W."/>
            <person name="Bae J.-W."/>
        </authorList>
    </citation>
    <scope>NUCLEOTIDE SEQUENCE [LARGE SCALE GENOMIC DNA]</scope>
    <source>
        <strain evidence="7 8">KACC 16890</strain>
    </source>
</reference>
<evidence type="ECO:0000256" key="5">
    <source>
        <dbReference type="ARBA" id="ARBA00023136"/>
    </source>
</evidence>
<keyword evidence="5 6" id="KW-0472">Membrane</keyword>
<evidence type="ECO:0000313" key="8">
    <source>
        <dbReference type="Proteomes" id="UP000515800"/>
    </source>
</evidence>
<dbReference type="PIRSF" id="PIRSF006060">
    <property type="entry name" value="AA_transporter"/>
    <property type="match status" value="1"/>
</dbReference>
<feature type="transmembrane region" description="Helical" evidence="6">
    <location>
        <begin position="7"/>
        <end position="30"/>
    </location>
</feature>
<comment type="subcellular location">
    <subcellularLocation>
        <location evidence="1">Cell membrane</location>
        <topology evidence="1">Multi-pass membrane protein</topology>
    </subcellularLocation>
</comment>
<protein>
    <submittedName>
        <fullName evidence="7">Amino acid permease</fullName>
    </submittedName>
</protein>
<feature type="transmembrane region" description="Helical" evidence="6">
    <location>
        <begin position="89"/>
        <end position="110"/>
    </location>
</feature>
<accession>A0A7G9T749</accession>
<feature type="transmembrane region" description="Helical" evidence="6">
    <location>
        <begin position="406"/>
        <end position="423"/>
    </location>
</feature>
<dbReference type="GO" id="GO:0022857">
    <property type="term" value="F:transmembrane transporter activity"/>
    <property type="evidence" value="ECO:0007669"/>
    <property type="project" value="InterPro"/>
</dbReference>
<dbReference type="Gene3D" id="1.20.1740.10">
    <property type="entry name" value="Amino acid/polyamine transporter I"/>
    <property type="match status" value="1"/>
</dbReference>
<dbReference type="PANTHER" id="PTHR42770:SF18">
    <property type="entry name" value="ARGININE_AGMATINE ANTIPORTER"/>
    <property type="match status" value="1"/>
</dbReference>
<sequence length="429" mass="46368">MQQTKQLSFFAVFLLGINSIIGSGIFLLPGQIYHELGLLSLLVIFAAGLVVCLIALNYAVMSAKVSEDGGAWVYANLAFGRFWGFQVGWFGWLLGVITLSAEICALLTALKMALPLLRQSLIFNSVAVSLLLILGIANFFGVRFMAMLDDFATVAKLSVLVGFVIVGAFFFHSGNLALNLPTTIHTQANLVAAFTSAFGVIFYIFTGFNFLPIAAREMHDSKRNLPRALMLIMAVVTLLYLAVQFVVIGIMGSALSNATVPLAQAFAMIFGPVGQLVILIGMVCSILGVAVAGSFNTPIEMASLSNEKHLLPAVFGKHNRFGAPWVANMMSIGIAIVMVLSGGYLFLVKLIVLASFVQYVPTILAVIKLRRAPDLSHDFELPGGYLLPTLAFIATMYLMLSFTPTIIIWGLGMFILGSIIYLLDKWASK</sequence>
<feature type="transmembrane region" description="Helical" evidence="6">
    <location>
        <begin position="346"/>
        <end position="367"/>
    </location>
</feature>
<dbReference type="KEGG" id="wdi:H9L19_03450"/>
<feature type="transmembrane region" description="Helical" evidence="6">
    <location>
        <begin position="379"/>
        <end position="400"/>
    </location>
</feature>
<keyword evidence="8" id="KW-1185">Reference proteome</keyword>
<dbReference type="AlphaFoldDB" id="A0A7G9T749"/>
<keyword evidence="3 6" id="KW-0812">Transmembrane</keyword>
<dbReference type="InterPro" id="IPR002293">
    <property type="entry name" value="AA/rel_permease1"/>
</dbReference>
<dbReference type="RefSeq" id="WP_187529752.1">
    <property type="nucleotide sequence ID" value="NZ_CP060724.1"/>
</dbReference>
<evidence type="ECO:0000256" key="3">
    <source>
        <dbReference type="ARBA" id="ARBA00022692"/>
    </source>
</evidence>
<dbReference type="Proteomes" id="UP000515800">
    <property type="component" value="Chromosome"/>
</dbReference>
<feature type="transmembrane region" description="Helical" evidence="6">
    <location>
        <begin position="154"/>
        <end position="171"/>
    </location>
</feature>
<dbReference type="PANTHER" id="PTHR42770">
    <property type="entry name" value="AMINO ACID TRANSPORTER-RELATED"/>
    <property type="match status" value="1"/>
</dbReference>
<gene>
    <name evidence="7" type="ORF">H9L19_03450</name>
</gene>
<feature type="transmembrane region" description="Helical" evidence="6">
    <location>
        <begin position="276"/>
        <end position="299"/>
    </location>
</feature>
<dbReference type="EMBL" id="CP060724">
    <property type="protein sequence ID" value="QNN75924.1"/>
    <property type="molecule type" value="Genomic_DNA"/>
</dbReference>
<feature type="transmembrane region" description="Helical" evidence="6">
    <location>
        <begin position="36"/>
        <end position="56"/>
    </location>
</feature>
<feature type="transmembrane region" description="Helical" evidence="6">
    <location>
        <begin position="320"/>
        <end position="340"/>
    </location>
</feature>
<keyword evidence="2" id="KW-1003">Cell membrane</keyword>
<feature type="transmembrane region" description="Helical" evidence="6">
    <location>
        <begin position="191"/>
        <end position="211"/>
    </location>
</feature>
<feature type="transmembrane region" description="Helical" evidence="6">
    <location>
        <begin position="122"/>
        <end position="142"/>
    </location>
</feature>
<keyword evidence="4 6" id="KW-1133">Transmembrane helix</keyword>
<evidence type="ECO:0000256" key="6">
    <source>
        <dbReference type="SAM" id="Phobius"/>
    </source>
</evidence>